<dbReference type="Proteomes" id="UP000557566">
    <property type="component" value="Unassembled WGS sequence"/>
</dbReference>
<name>A0A8H4PKU9_9HYPO</name>
<dbReference type="PANTHER" id="PTHR13593">
    <property type="match status" value="1"/>
</dbReference>
<evidence type="ECO:0000313" key="3">
    <source>
        <dbReference type="Proteomes" id="UP000557566"/>
    </source>
</evidence>
<evidence type="ECO:0000259" key="1">
    <source>
        <dbReference type="SMART" id="SM00148"/>
    </source>
</evidence>
<sequence length="461" mass="51023">MPHLAVRNLTTHPLELTRVQRFESQRVATGTLLRNVTGAITGLFNATEHSTHQTQPRGSPVRSDLLSLPLRPFTTGRTDVPAPGRDAEVLRLTLSAGHHRYETDVPSPSRKSAVMRKLDGGPHDLTVVYVPAAALLAVFSSASLHAWMRELDDAWPLTLLSIPGTHNSPTCFKALPSVRCQSADVPHQLRNGVRFLDIRVSVDPQHDALALVHSAFPISLTGNKYLADMLDGIYRFIDDNPSETVIMSIKREGTGKGTDGHLAKYLKHSYVDKNRHRWWTEPRIPTLGQARGKIVIVRRFALDDDMRQTCWDGRGWAIDAQQWPDNCEDGTGGEGGCFRIQDFYDVSETRNIDKKISYSCGQLQRAAAQLFALHEPQAPVPPFFVNFLTASNFFNAACWPERIAARVNPAVIDHLCVSHGDQAPVGCAGTGIVVTDWVGANDDWDLIRCVVGMNARLQHTP</sequence>
<evidence type="ECO:0000313" key="2">
    <source>
        <dbReference type="EMBL" id="KAF4505001.1"/>
    </source>
</evidence>
<feature type="domain" description="Phosphatidylinositol-specific phospholipase C X" evidence="1">
    <location>
        <begin position="151"/>
        <end position="299"/>
    </location>
</feature>
<dbReference type="InterPro" id="IPR051057">
    <property type="entry name" value="PI-PLC_domain"/>
</dbReference>
<keyword evidence="3" id="KW-1185">Reference proteome</keyword>
<dbReference type="GO" id="GO:0006629">
    <property type="term" value="P:lipid metabolic process"/>
    <property type="evidence" value="ECO:0007669"/>
    <property type="project" value="InterPro"/>
</dbReference>
<dbReference type="InterPro" id="IPR000909">
    <property type="entry name" value="PLipase_C_PInositol-sp_X_dom"/>
</dbReference>
<organism evidence="2 3">
    <name type="scientific">Ophiocordyceps sinensis</name>
    <dbReference type="NCBI Taxonomy" id="72228"/>
    <lineage>
        <taxon>Eukaryota</taxon>
        <taxon>Fungi</taxon>
        <taxon>Dikarya</taxon>
        <taxon>Ascomycota</taxon>
        <taxon>Pezizomycotina</taxon>
        <taxon>Sordariomycetes</taxon>
        <taxon>Hypocreomycetidae</taxon>
        <taxon>Hypocreales</taxon>
        <taxon>Ophiocordycipitaceae</taxon>
        <taxon>Ophiocordyceps</taxon>
    </lineage>
</organism>
<proteinExistence type="predicted"/>
<reference evidence="2 3" key="1">
    <citation type="journal article" date="2020" name="Genome Biol. Evol.">
        <title>A new high-quality draft genome assembly of the Chinese cordyceps Ophiocordyceps sinensis.</title>
        <authorList>
            <person name="Shu R."/>
            <person name="Zhang J."/>
            <person name="Meng Q."/>
            <person name="Zhang H."/>
            <person name="Zhou G."/>
            <person name="Li M."/>
            <person name="Wu P."/>
            <person name="Zhao Y."/>
            <person name="Chen C."/>
            <person name="Qin Q."/>
        </authorList>
    </citation>
    <scope>NUCLEOTIDE SEQUENCE [LARGE SCALE GENOMIC DNA]</scope>
    <source>
        <strain evidence="2 3">IOZ07</strain>
    </source>
</reference>
<dbReference type="EMBL" id="JAAVMX010000008">
    <property type="protein sequence ID" value="KAF4505001.1"/>
    <property type="molecule type" value="Genomic_DNA"/>
</dbReference>
<dbReference type="InterPro" id="IPR017946">
    <property type="entry name" value="PLC-like_Pdiesterase_TIM-brl"/>
</dbReference>
<dbReference type="CDD" id="cd08586">
    <property type="entry name" value="PI-PLCc_BcPLC_like"/>
    <property type="match status" value="1"/>
</dbReference>
<dbReference type="PANTHER" id="PTHR13593:SF113">
    <property type="entry name" value="SI:DKEY-266F7.9"/>
    <property type="match status" value="1"/>
</dbReference>
<protein>
    <recommendedName>
        <fullName evidence="1">Phosphatidylinositol-specific phospholipase C X domain-containing protein</fullName>
    </recommendedName>
</protein>
<dbReference type="Pfam" id="PF00388">
    <property type="entry name" value="PI-PLC-X"/>
    <property type="match status" value="1"/>
</dbReference>
<dbReference type="Gene3D" id="3.20.20.190">
    <property type="entry name" value="Phosphatidylinositol (PI) phosphodiesterase"/>
    <property type="match status" value="1"/>
</dbReference>
<dbReference type="PROSITE" id="PS50007">
    <property type="entry name" value="PIPLC_X_DOMAIN"/>
    <property type="match status" value="1"/>
</dbReference>
<dbReference type="GO" id="GO:0008081">
    <property type="term" value="F:phosphoric diester hydrolase activity"/>
    <property type="evidence" value="ECO:0007669"/>
    <property type="project" value="InterPro"/>
</dbReference>
<dbReference type="OrthoDB" id="1046782at2759"/>
<dbReference type="AlphaFoldDB" id="A0A8H4PKU9"/>
<dbReference type="SMART" id="SM00148">
    <property type="entry name" value="PLCXc"/>
    <property type="match status" value="1"/>
</dbReference>
<gene>
    <name evidence="2" type="ORF">G6O67_006999</name>
</gene>
<comment type="caution">
    <text evidence="2">The sequence shown here is derived from an EMBL/GenBank/DDBJ whole genome shotgun (WGS) entry which is preliminary data.</text>
</comment>
<dbReference type="SUPFAM" id="SSF51695">
    <property type="entry name" value="PLC-like phosphodiesterases"/>
    <property type="match status" value="1"/>
</dbReference>
<accession>A0A8H4PKU9</accession>